<gene>
    <name evidence="4" type="ORF">TQ39_13290</name>
</gene>
<keyword evidence="2" id="KW-0804">Transcription</keyword>
<dbReference type="AlphaFoldDB" id="A0A0D8IX99"/>
<evidence type="ECO:0000259" key="3">
    <source>
        <dbReference type="PROSITE" id="PS51000"/>
    </source>
</evidence>
<evidence type="ECO:0000256" key="2">
    <source>
        <dbReference type="ARBA" id="ARBA00023163"/>
    </source>
</evidence>
<sequence length="106" mass="12590">MRPNERRRKILELMNLRRYDTMQHLAEEFGVSRMTIYRDFLTLAEEYPFIHTIGRSGGVSLPDGYYLSRKYLSPDQADAIRRNLNNVTAQDREIFQSILNDFAWSE</sequence>
<dbReference type="Pfam" id="PF08220">
    <property type="entry name" value="HTH_DeoR"/>
    <property type="match status" value="1"/>
</dbReference>
<dbReference type="InterPro" id="IPR036390">
    <property type="entry name" value="WH_DNA-bd_sf"/>
</dbReference>
<dbReference type="GO" id="GO:0003700">
    <property type="term" value="F:DNA-binding transcription factor activity"/>
    <property type="evidence" value="ECO:0007669"/>
    <property type="project" value="InterPro"/>
</dbReference>
<dbReference type="EMBL" id="JXXK01000020">
    <property type="protein sequence ID" value="KJF39287.1"/>
    <property type="molecule type" value="Genomic_DNA"/>
</dbReference>
<dbReference type="Gene3D" id="1.10.10.10">
    <property type="entry name" value="Winged helix-like DNA-binding domain superfamily/Winged helix DNA-binding domain"/>
    <property type="match status" value="1"/>
</dbReference>
<evidence type="ECO:0000313" key="4">
    <source>
        <dbReference type="EMBL" id="KJF39287.1"/>
    </source>
</evidence>
<organism evidence="4 5">
    <name type="scientific">Ruthenibacterium lactatiformans</name>
    <dbReference type="NCBI Taxonomy" id="1550024"/>
    <lineage>
        <taxon>Bacteria</taxon>
        <taxon>Bacillati</taxon>
        <taxon>Bacillota</taxon>
        <taxon>Clostridia</taxon>
        <taxon>Eubacteriales</taxon>
        <taxon>Oscillospiraceae</taxon>
        <taxon>Ruthenibacterium</taxon>
    </lineage>
</organism>
<keyword evidence="1" id="KW-0805">Transcription regulation</keyword>
<feature type="domain" description="HTH deoR-type" evidence="3">
    <location>
        <begin position="3"/>
        <end position="61"/>
    </location>
</feature>
<comment type="caution">
    <text evidence="4">The sequence shown here is derived from an EMBL/GenBank/DDBJ whole genome shotgun (WGS) entry which is preliminary data.</text>
</comment>
<evidence type="ECO:0000313" key="5">
    <source>
        <dbReference type="Proteomes" id="UP000032483"/>
    </source>
</evidence>
<name>A0A0D8IX99_9FIRM</name>
<dbReference type="Proteomes" id="UP000032483">
    <property type="component" value="Unassembled WGS sequence"/>
</dbReference>
<protein>
    <recommendedName>
        <fullName evidence="3">HTH deoR-type domain-containing protein</fullName>
    </recommendedName>
</protein>
<accession>A0A0D8IX99</accession>
<dbReference type="PROSITE" id="PS51000">
    <property type="entry name" value="HTH_DEOR_2"/>
    <property type="match status" value="1"/>
</dbReference>
<dbReference type="GeneID" id="42857546"/>
<reference evidence="4" key="1">
    <citation type="submission" date="2015-02" db="EMBL/GenBank/DDBJ databases">
        <title>A novel member of the family Ruminococcaceae isolated from human feces.</title>
        <authorList>
            <person name="Shkoporov A.N."/>
            <person name="Chaplin A.V."/>
            <person name="Motuzova O.V."/>
            <person name="Kafarskaia L.I."/>
            <person name="Khokhlova E.V."/>
            <person name="Efimov B.A."/>
        </authorList>
    </citation>
    <scope>NUCLEOTIDE SEQUENCE [LARGE SCALE GENOMIC DNA]</scope>
    <source>
        <strain evidence="4">585-1</strain>
    </source>
</reference>
<dbReference type="InterPro" id="IPR036388">
    <property type="entry name" value="WH-like_DNA-bd_sf"/>
</dbReference>
<dbReference type="SMART" id="SM00420">
    <property type="entry name" value="HTH_DEOR"/>
    <property type="match status" value="1"/>
</dbReference>
<proteinExistence type="predicted"/>
<dbReference type="RefSeq" id="WP_069955745.1">
    <property type="nucleotide sequence ID" value="NZ_JXXK01000020.1"/>
</dbReference>
<dbReference type="InterPro" id="IPR001034">
    <property type="entry name" value="DeoR_HTH"/>
</dbReference>
<dbReference type="SUPFAM" id="SSF46785">
    <property type="entry name" value="Winged helix' DNA-binding domain"/>
    <property type="match status" value="1"/>
</dbReference>
<evidence type="ECO:0000256" key="1">
    <source>
        <dbReference type="ARBA" id="ARBA00023015"/>
    </source>
</evidence>
<keyword evidence="5" id="KW-1185">Reference proteome</keyword>